<evidence type="ECO:0000313" key="2">
    <source>
        <dbReference type="EMBL" id="CAK0867688.1"/>
    </source>
</evidence>
<proteinExistence type="predicted"/>
<name>A0ABN9V4D3_9DINO</name>
<feature type="compositionally biased region" description="Basic and acidic residues" evidence="1">
    <location>
        <begin position="175"/>
        <end position="196"/>
    </location>
</feature>
<feature type="region of interest" description="Disordered" evidence="1">
    <location>
        <begin position="1"/>
        <end position="27"/>
    </location>
</feature>
<keyword evidence="3" id="KW-1185">Reference proteome</keyword>
<dbReference type="Proteomes" id="UP001189429">
    <property type="component" value="Unassembled WGS sequence"/>
</dbReference>
<reference evidence="2" key="1">
    <citation type="submission" date="2023-10" db="EMBL/GenBank/DDBJ databases">
        <authorList>
            <person name="Chen Y."/>
            <person name="Shah S."/>
            <person name="Dougan E. K."/>
            <person name="Thang M."/>
            <person name="Chan C."/>
        </authorList>
    </citation>
    <scope>NUCLEOTIDE SEQUENCE [LARGE SCALE GENOMIC DNA]</scope>
</reference>
<evidence type="ECO:0000313" key="3">
    <source>
        <dbReference type="Proteomes" id="UP001189429"/>
    </source>
</evidence>
<organism evidence="2 3">
    <name type="scientific">Prorocentrum cordatum</name>
    <dbReference type="NCBI Taxonomy" id="2364126"/>
    <lineage>
        <taxon>Eukaryota</taxon>
        <taxon>Sar</taxon>
        <taxon>Alveolata</taxon>
        <taxon>Dinophyceae</taxon>
        <taxon>Prorocentrales</taxon>
        <taxon>Prorocentraceae</taxon>
        <taxon>Prorocentrum</taxon>
    </lineage>
</organism>
<sequence length="1055" mass="117547">MIEAISRGMKFDGVSKKVDPDEDRAQRQKEIEARRLSLKMHIEERGESRNPHRSVAQKIENRREHKLGGLSVPLMRISVAGPGGSKKVPVVDVGMLRSRLKQPSGTNVRGLLELQRLEDARERSDSPSESEGAGFTEQQLATLLKLIGESSRHQFQELKDELRNLPQQGASTRPPETKTEAVHETEGAGRHARDDPWAQDDPWGGRQEPDEQPAGKWERGTSWGGMREPWWQSSDGKSHGYDGNKKDDHDGQWSWRGRDWSSSSWSWHEKSWSRPDYSDPDPWMGWADFRIWRRKIKRWLSSTDVPIQKRSDKLLKTLDLELQRKMEDISDDVLMSSVGPDMIVKRLDTMSGKRVDDEDRRAARECLFGYQRKAGETLSMYAARMEQQFDLLRAQGLPLPDKWMHLFMEEGVNLDDSGKQMLRVLTRGSGKYEDLQNAIRELDLSKTESLSGAARAARTYLGEDIEEGSGTYHGEQDDESELSVDTDMENEILLCIDSAVIDEDQAPLVLAELQQERKKTWKENKMMKRQVKVDRKFYPPECPENKQSSTNGFVFLNEPSADASGLVLATLSDVVKRCEEALRSLPSQAPTAADIFLTTEGGKIIVDTAAAQGLIGPQSLALLEKRCHAVNQELPALMPVGMQEMLGAVIDLPRGRVQFTQLGVETPLEKLPSGHRVVSIDRLGPPAEFEAPPAVAAKYDLKPGAFCLSPKNKVWIATNQPIPDTITKREFRWAALASRSLIREETLGANLLMMSASGRLFPQDWPRRMRTIDSRQLECRHPLDQEMLLGNRHAKWHKCGSCALRLSYESTPILKGESKTSQQCPPVTRPSARRVRGTAKGILESSMASTKPEAGAPFTPTTVKGYRPGPPMKEYEHMEVDALPRRRGRAPMEQAEEDNQKAQQDMLKTQEKILEMLGQVQGQVATQGAALATQQEAIQCLQAHTQSHALVIASATTGASQAAAAAASSGAAVNGWQDVSHLSPAEQIQYVKTSAPDGPVTLNLPFPGGTRQWVEKGEIYFETDPGTLFLIGPNLEAAPAKRLSEERLNASTGAV</sequence>
<feature type="compositionally biased region" description="Basic and acidic residues" evidence="1">
    <location>
        <begin position="236"/>
        <end position="259"/>
    </location>
</feature>
<feature type="region of interest" description="Disordered" evidence="1">
    <location>
        <begin position="816"/>
        <end position="835"/>
    </location>
</feature>
<feature type="compositionally biased region" description="Basic and acidic residues" evidence="1">
    <location>
        <begin position="9"/>
        <end position="27"/>
    </location>
</feature>
<accession>A0ABN9V4D3</accession>
<dbReference type="EMBL" id="CAUYUJ010016671">
    <property type="protein sequence ID" value="CAK0867688.1"/>
    <property type="molecule type" value="Genomic_DNA"/>
</dbReference>
<protein>
    <submittedName>
        <fullName evidence="2">Uncharacterized protein</fullName>
    </submittedName>
</protein>
<comment type="caution">
    <text evidence="2">The sequence shown here is derived from an EMBL/GenBank/DDBJ whole genome shotgun (WGS) entry which is preliminary data.</text>
</comment>
<feature type="region of interest" description="Disordered" evidence="1">
    <location>
        <begin position="163"/>
        <end position="275"/>
    </location>
</feature>
<feature type="region of interest" description="Disordered" evidence="1">
    <location>
        <begin position="115"/>
        <end position="137"/>
    </location>
</feature>
<feature type="region of interest" description="Disordered" evidence="1">
    <location>
        <begin position="846"/>
        <end position="871"/>
    </location>
</feature>
<gene>
    <name evidence="2" type="ORF">PCOR1329_LOCUS54564</name>
</gene>
<evidence type="ECO:0000256" key="1">
    <source>
        <dbReference type="SAM" id="MobiDB-lite"/>
    </source>
</evidence>
<feature type="compositionally biased region" description="Basic and acidic residues" evidence="1">
    <location>
        <begin position="115"/>
        <end position="126"/>
    </location>
</feature>